<dbReference type="Pfam" id="PF00589">
    <property type="entry name" value="Phage_integrase"/>
    <property type="match status" value="1"/>
</dbReference>
<evidence type="ECO:0000259" key="4">
    <source>
        <dbReference type="PROSITE" id="PS51898"/>
    </source>
</evidence>
<proteinExistence type="predicted"/>
<dbReference type="Gene3D" id="1.10.443.10">
    <property type="entry name" value="Intergrase catalytic core"/>
    <property type="match status" value="1"/>
</dbReference>
<dbReference type="PANTHER" id="PTHR30349:SF64">
    <property type="entry name" value="PROPHAGE INTEGRASE INTD-RELATED"/>
    <property type="match status" value="1"/>
</dbReference>
<reference evidence="5 6" key="1">
    <citation type="submission" date="2020-03" db="EMBL/GenBank/DDBJ databases">
        <title>Draft genome sequence of environmentally isolated violet-colored cultures.</title>
        <authorList>
            <person name="Wilson H.S."/>
        </authorList>
    </citation>
    <scope>NUCLEOTIDE SEQUENCE [LARGE SCALE GENOMIC DNA]</scope>
    <source>
        <strain evidence="5 6">HSC-16F04</strain>
    </source>
</reference>
<dbReference type="Proteomes" id="UP000712570">
    <property type="component" value="Unassembled WGS sequence"/>
</dbReference>
<feature type="domain" description="Tyr recombinase" evidence="4">
    <location>
        <begin position="1"/>
        <end position="222"/>
    </location>
</feature>
<protein>
    <submittedName>
        <fullName evidence="5">Integron integrase</fullName>
    </submittedName>
</protein>
<dbReference type="RefSeq" id="WP_166822268.1">
    <property type="nucleotide sequence ID" value="NZ_JAAOLX010000002.1"/>
</dbReference>
<feature type="region of interest" description="Disordered" evidence="3">
    <location>
        <begin position="1"/>
        <end position="21"/>
    </location>
</feature>
<sequence>MVKRGGQRQPAGGINAERGSADSGKAEWGVVYAGAALYGTGLRPLEGLRLRVKDVDFARHEIVVRSGKGDKDRVTMLPANIVTALQVQMAYAKALHEADLAQGWGEVYLPFALAQKYPNANREWPWQYIFPSAQRSADPRSGRMRRHHLDEKGMQRAMKQALQATGIPKLATPHALRHSFATHLLEAGYDIRTVQELLGHNDVRTTMIYTHVLNRGGMGVQSPLDRYGVS</sequence>
<gene>
    <name evidence="5" type="ORF">HA050_03760</name>
</gene>
<dbReference type="InterPro" id="IPR002104">
    <property type="entry name" value="Integrase_catalytic"/>
</dbReference>
<evidence type="ECO:0000313" key="5">
    <source>
        <dbReference type="EMBL" id="NHQ85225.1"/>
    </source>
</evidence>
<dbReference type="PANTHER" id="PTHR30349">
    <property type="entry name" value="PHAGE INTEGRASE-RELATED"/>
    <property type="match status" value="1"/>
</dbReference>
<comment type="caution">
    <text evidence="5">The sequence shown here is derived from an EMBL/GenBank/DDBJ whole genome shotgun (WGS) entry which is preliminary data.</text>
</comment>
<organism evidence="5 6">
    <name type="scientific">Iodobacter violaceini</name>
    <dbReference type="NCBI Taxonomy" id="3044271"/>
    <lineage>
        <taxon>Bacteria</taxon>
        <taxon>Pseudomonadati</taxon>
        <taxon>Pseudomonadota</taxon>
        <taxon>Betaproteobacteria</taxon>
        <taxon>Neisseriales</taxon>
        <taxon>Chitinibacteraceae</taxon>
        <taxon>Iodobacter</taxon>
    </lineage>
</organism>
<dbReference type="InterPro" id="IPR011010">
    <property type="entry name" value="DNA_brk_join_enz"/>
</dbReference>
<dbReference type="EMBL" id="JAAOLX010000002">
    <property type="protein sequence ID" value="NHQ85225.1"/>
    <property type="molecule type" value="Genomic_DNA"/>
</dbReference>
<keyword evidence="1" id="KW-0229">DNA integration</keyword>
<evidence type="ECO:0000256" key="2">
    <source>
        <dbReference type="ARBA" id="ARBA00023172"/>
    </source>
</evidence>
<evidence type="ECO:0000313" key="6">
    <source>
        <dbReference type="Proteomes" id="UP000712570"/>
    </source>
</evidence>
<evidence type="ECO:0000256" key="1">
    <source>
        <dbReference type="ARBA" id="ARBA00022908"/>
    </source>
</evidence>
<name>A0ABX0KMB6_9NEIS</name>
<dbReference type="InterPro" id="IPR011946">
    <property type="entry name" value="Integrase_integron-type"/>
</dbReference>
<dbReference type="InterPro" id="IPR050090">
    <property type="entry name" value="Tyrosine_recombinase_XerCD"/>
</dbReference>
<dbReference type="InterPro" id="IPR013762">
    <property type="entry name" value="Integrase-like_cat_sf"/>
</dbReference>
<accession>A0ABX0KMB6</accession>
<keyword evidence="2" id="KW-0233">DNA recombination</keyword>
<keyword evidence="6" id="KW-1185">Reference proteome</keyword>
<dbReference type="SUPFAM" id="SSF56349">
    <property type="entry name" value="DNA breaking-rejoining enzymes"/>
    <property type="match status" value="1"/>
</dbReference>
<dbReference type="PROSITE" id="PS51898">
    <property type="entry name" value="TYR_RECOMBINASE"/>
    <property type="match status" value="1"/>
</dbReference>
<dbReference type="NCBIfam" id="TIGR02249">
    <property type="entry name" value="integrase_gron"/>
    <property type="match status" value="1"/>
</dbReference>
<evidence type="ECO:0000256" key="3">
    <source>
        <dbReference type="SAM" id="MobiDB-lite"/>
    </source>
</evidence>